<dbReference type="EMBL" id="KZ613769">
    <property type="protein sequence ID" value="PMD64265.1"/>
    <property type="molecule type" value="Genomic_DNA"/>
</dbReference>
<keyword evidence="2" id="KW-1185">Reference proteome</keyword>
<dbReference type="AlphaFoldDB" id="A0A2J6TML5"/>
<reference evidence="1 2" key="1">
    <citation type="submission" date="2016-04" db="EMBL/GenBank/DDBJ databases">
        <title>A degradative enzymes factory behind the ericoid mycorrhizal symbiosis.</title>
        <authorList>
            <consortium name="DOE Joint Genome Institute"/>
            <person name="Martino E."/>
            <person name="Morin E."/>
            <person name="Grelet G."/>
            <person name="Kuo A."/>
            <person name="Kohler A."/>
            <person name="Daghino S."/>
            <person name="Barry K."/>
            <person name="Choi C."/>
            <person name="Cichocki N."/>
            <person name="Clum A."/>
            <person name="Copeland A."/>
            <person name="Hainaut M."/>
            <person name="Haridas S."/>
            <person name="Labutti K."/>
            <person name="Lindquist E."/>
            <person name="Lipzen A."/>
            <person name="Khouja H.-R."/>
            <person name="Murat C."/>
            <person name="Ohm R."/>
            <person name="Olson A."/>
            <person name="Spatafora J."/>
            <person name="Veneault-Fourrey C."/>
            <person name="Henrissat B."/>
            <person name="Grigoriev I."/>
            <person name="Martin F."/>
            <person name="Perotto S."/>
        </authorList>
    </citation>
    <scope>NUCLEOTIDE SEQUENCE [LARGE SCALE GENOMIC DNA]</scope>
    <source>
        <strain evidence="1 2">E</strain>
    </source>
</reference>
<dbReference type="GeneID" id="36582207"/>
<evidence type="ECO:0000313" key="1">
    <source>
        <dbReference type="EMBL" id="PMD64265.1"/>
    </source>
</evidence>
<name>A0A2J6TML5_9HELO</name>
<dbReference type="InParanoid" id="A0A2J6TML5"/>
<sequence length="81" mass="9947">MTGLLTNYYIAYKAFYFGYINNYFKAYYKKDNIILPLIRKPSLYLSYLFTGNNLLYRIFRVNIRIYNYTFAFILVKYKKDI</sequence>
<dbReference type="OrthoDB" id="5366038at2759"/>
<organism evidence="1 2">
    <name type="scientific">Hyaloscypha bicolor E</name>
    <dbReference type="NCBI Taxonomy" id="1095630"/>
    <lineage>
        <taxon>Eukaryota</taxon>
        <taxon>Fungi</taxon>
        <taxon>Dikarya</taxon>
        <taxon>Ascomycota</taxon>
        <taxon>Pezizomycotina</taxon>
        <taxon>Leotiomycetes</taxon>
        <taxon>Helotiales</taxon>
        <taxon>Hyaloscyphaceae</taxon>
        <taxon>Hyaloscypha</taxon>
        <taxon>Hyaloscypha bicolor</taxon>
    </lineage>
</organism>
<proteinExistence type="predicted"/>
<gene>
    <name evidence="1" type="ORF">K444DRAFT_521416</name>
</gene>
<protein>
    <submittedName>
        <fullName evidence="1">Uncharacterized protein</fullName>
    </submittedName>
</protein>
<dbReference type="Proteomes" id="UP000235371">
    <property type="component" value="Unassembled WGS sequence"/>
</dbReference>
<accession>A0A2J6TML5</accession>
<dbReference type="RefSeq" id="XP_024741169.1">
    <property type="nucleotide sequence ID" value="XM_024874127.1"/>
</dbReference>
<evidence type="ECO:0000313" key="2">
    <source>
        <dbReference type="Proteomes" id="UP000235371"/>
    </source>
</evidence>